<accession>A0ABM4WXT9</accession>
<proteinExistence type="predicted"/>
<protein>
    <submittedName>
        <fullName evidence="2">Uncharacterized protein</fullName>
    </submittedName>
</protein>
<gene>
    <name evidence="2" type="primary">LOC113732499</name>
</gene>
<organism evidence="1 2">
    <name type="scientific">Coffea arabica</name>
    <name type="common">Arabian coffee</name>
    <dbReference type="NCBI Taxonomy" id="13443"/>
    <lineage>
        <taxon>Eukaryota</taxon>
        <taxon>Viridiplantae</taxon>
        <taxon>Streptophyta</taxon>
        <taxon>Embryophyta</taxon>
        <taxon>Tracheophyta</taxon>
        <taxon>Spermatophyta</taxon>
        <taxon>Magnoliopsida</taxon>
        <taxon>eudicotyledons</taxon>
        <taxon>Gunneridae</taxon>
        <taxon>Pentapetalae</taxon>
        <taxon>asterids</taxon>
        <taxon>lamiids</taxon>
        <taxon>Gentianales</taxon>
        <taxon>Rubiaceae</taxon>
        <taxon>Ixoroideae</taxon>
        <taxon>Gardenieae complex</taxon>
        <taxon>Bertiereae - Coffeeae clade</taxon>
        <taxon>Coffeeae</taxon>
        <taxon>Coffea</taxon>
    </lineage>
</organism>
<reference evidence="2" key="1">
    <citation type="submission" date="2025-08" db="UniProtKB">
        <authorList>
            <consortium name="RefSeq"/>
        </authorList>
    </citation>
    <scope>IDENTIFICATION</scope>
    <source>
        <tissue evidence="2">Leaves</tissue>
    </source>
</reference>
<keyword evidence="1" id="KW-1185">Reference proteome</keyword>
<dbReference type="Proteomes" id="UP001652660">
    <property type="component" value="Chromosome 2e"/>
</dbReference>
<name>A0ABM4WXT9_COFAR</name>
<dbReference type="GeneID" id="113732499"/>
<sequence>MSLQAFGGSHHLLSTHSNLLPWPVHSEMTVCSGAVHFLHAFFLFLPSRGLGGCDDETCCLSPLHCKGSMIKEASFSGLEEIFAVFWDKIASISRKIASNSLAF</sequence>
<evidence type="ECO:0000313" key="1">
    <source>
        <dbReference type="Proteomes" id="UP001652660"/>
    </source>
</evidence>
<evidence type="ECO:0000313" key="2">
    <source>
        <dbReference type="RefSeq" id="XP_071936596.1"/>
    </source>
</evidence>
<dbReference type="RefSeq" id="XP_071936596.1">
    <property type="nucleotide sequence ID" value="XM_072080495.1"/>
</dbReference>